<proteinExistence type="predicted"/>
<dbReference type="AlphaFoldDB" id="A0AAD1M7G8"/>
<keyword evidence="2" id="KW-0315">Glutamine amidotransferase</keyword>
<dbReference type="PANTHER" id="PTHR42695:SF5">
    <property type="entry name" value="GLUTAMINE AMIDOTRANSFERASE YLR126C-RELATED"/>
    <property type="match status" value="1"/>
</dbReference>
<dbReference type="InterPro" id="IPR017926">
    <property type="entry name" value="GATASE"/>
</dbReference>
<keyword evidence="3" id="KW-1185">Reference proteome</keyword>
<dbReference type="PROSITE" id="PS51273">
    <property type="entry name" value="GATASE_TYPE_1"/>
    <property type="match status" value="1"/>
</dbReference>
<dbReference type="KEGG" id="mmor:MMOR_34410"/>
<dbReference type="RefSeq" id="WP_083157712.1">
    <property type="nucleotide sequence ID" value="NZ_AP022560.1"/>
</dbReference>
<dbReference type="GO" id="GO:0005829">
    <property type="term" value="C:cytosol"/>
    <property type="evidence" value="ECO:0007669"/>
    <property type="project" value="TreeGrafter"/>
</dbReference>
<gene>
    <name evidence="2" type="ORF">MMOR_34410</name>
</gene>
<name>A0AAD1M7G8_9MYCO</name>
<dbReference type="SUPFAM" id="SSF52317">
    <property type="entry name" value="Class I glutamine amidotransferase-like"/>
    <property type="match status" value="1"/>
</dbReference>
<dbReference type="InterPro" id="IPR044992">
    <property type="entry name" value="ChyE-like"/>
</dbReference>
<evidence type="ECO:0000313" key="2">
    <source>
        <dbReference type="EMBL" id="BBX02505.1"/>
    </source>
</evidence>
<dbReference type="NCBIfam" id="NF005743">
    <property type="entry name" value="PRK07567.1"/>
    <property type="match status" value="1"/>
</dbReference>
<dbReference type="Pfam" id="PF00117">
    <property type="entry name" value="GATase"/>
    <property type="match status" value="1"/>
</dbReference>
<organism evidence="2 3">
    <name type="scientific">Mycolicibacterium moriokaense</name>
    <dbReference type="NCBI Taxonomy" id="39691"/>
    <lineage>
        <taxon>Bacteria</taxon>
        <taxon>Bacillati</taxon>
        <taxon>Actinomycetota</taxon>
        <taxon>Actinomycetes</taxon>
        <taxon>Mycobacteriales</taxon>
        <taxon>Mycobacteriaceae</taxon>
        <taxon>Mycolicibacterium</taxon>
    </lineage>
</organism>
<reference evidence="2 3" key="1">
    <citation type="journal article" date="2019" name="Emerg. Microbes Infect.">
        <title>Comprehensive subspecies identification of 175 nontuberculous mycobacteria species based on 7547 genomic profiles.</title>
        <authorList>
            <person name="Matsumoto Y."/>
            <person name="Kinjo T."/>
            <person name="Motooka D."/>
            <person name="Nabeya D."/>
            <person name="Jung N."/>
            <person name="Uechi K."/>
            <person name="Horii T."/>
            <person name="Iida T."/>
            <person name="Fujita J."/>
            <person name="Nakamura S."/>
        </authorList>
    </citation>
    <scope>NUCLEOTIDE SEQUENCE [LARGE SCALE GENOMIC DNA]</scope>
    <source>
        <strain evidence="2 3">JCM 6375</strain>
    </source>
</reference>
<accession>A0AAD1M7G8</accession>
<sequence>MQHPAGSDGSRGVVRRGALPFLLLSIRGEDEAADDEYGAMMRFGGLDTTGMHRIRLTHESLGDIGFADWSGIILGGGPYNVSDAPESKSATQQRVESELFALIERIVDEDYPFLGCCYGVGTLGTVIGAVIDRTYPEPVGGMKITVTDAGREDPLFAEVPDAFDAYGGHKESAATLPADALCLATSPQCPVQAFRVGHNVYATQFHPELDLIGIDTRLDVYKHHGYFAPESAEQLKIEARQWNVRYPHSILRLFVERYIRR</sequence>
<evidence type="ECO:0000313" key="3">
    <source>
        <dbReference type="Proteomes" id="UP000466681"/>
    </source>
</evidence>
<dbReference type="Proteomes" id="UP000466681">
    <property type="component" value="Chromosome"/>
</dbReference>
<dbReference type="EMBL" id="AP022560">
    <property type="protein sequence ID" value="BBX02505.1"/>
    <property type="molecule type" value="Genomic_DNA"/>
</dbReference>
<evidence type="ECO:0000259" key="1">
    <source>
        <dbReference type="Pfam" id="PF00117"/>
    </source>
</evidence>
<dbReference type="PANTHER" id="PTHR42695">
    <property type="entry name" value="GLUTAMINE AMIDOTRANSFERASE YLR126C-RELATED"/>
    <property type="match status" value="1"/>
</dbReference>
<dbReference type="CDD" id="cd01741">
    <property type="entry name" value="GATase1_1"/>
    <property type="match status" value="1"/>
</dbReference>
<feature type="domain" description="Glutamine amidotransferase" evidence="1">
    <location>
        <begin position="67"/>
        <end position="210"/>
    </location>
</feature>
<dbReference type="InterPro" id="IPR029062">
    <property type="entry name" value="Class_I_gatase-like"/>
</dbReference>
<dbReference type="Gene3D" id="3.40.50.880">
    <property type="match status" value="1"/>
</dbReference>
<protein>
    <submittedName>
        <fullName evidence="2">Glutamine amidotransferase</fullName>
    </submittedName>
</protein>